<name>A0A383DD91_9ZZZZ</name>
<gene>
    <name evidence="1" type="ORF">METZ01_LOCUS495306</name>
</gene>
<dbReference type="AlphaFoldDB" id="A0A383DD91"/>
<protein>
    <submittedName>
        <fullName evidence="1">Uncharacterized protein</fullName>
    </submittedName>
</protein>
<proteinExistence type="predicted"/>
<reference evidence="1" key="1">
    <citation type="submission" date="2018-05" db="EMBL/GenBank/DDBJ databases">
        <authorList>
            <person name="Lanie J.A."/>
            <person name="Ng W.-L."/>
            <person name="Kazmierczak K.M."/>
            <person name="Andrzejewski T.M."/>
            <person name="Davidsen T.M."/>
            <person name="Wayne K.J."/>
            <person name="Tettelin H."/>
            <person name="Glass J.I."/>
            <person name="Rusch D."/>
            <person name="Podicherti R."/>
            <person name="Tsui H.-C.T."/>
            <person name="Winkler M.E."/>
        </authorList>
    </citation>
    <scope>NUCLEOTIDE SEQUENCE</scope>
</reference>
<evidence type="ECO:0000313" key="1">
    <source>
        <dbReference type="EMBL" id="SVE42452.1"/>
    </source>
</evidence>
<accession>A0A383DD91</accession>
<organism evidence="1">
    <name type="scientific">marine metagenome</name>
    <dbReference type="NCBI Taxonomy" id="408172"/>
    <lineage>
        <taxon>unclassified sequences</taxon>
        <taxon>metagenomes</taxon>
        <taxon>ecological metagenomes</taxon>
    </lineage>
</organism>
<dbReference type="EMBL" id="UINC01216354">
    <property type="protein sequence ID" value="SVE42452.1"/>
    <property type="molecule type" value="Genomic_DNA"/>
</dbReference>
<sequence>MAIKNFIKEGTYTKIVNIQWRDGYPTLCVVATYEKAPSGKYVPFKEVDSKDEDGNDVKVSAFQTPENSMGETKIDLSDVTSDYSTWNTYFASDKWTAKNSNIHAQLYKYLLSTSLFEGCESDE</sequence>